<feature type="transmembrane region" description="Helical" evidence="6">
    <location>
        <begin position="7"/>
        <end position="25"/>
    </location>
</feature>
<dbReference type="EMBL" id="JBEPMX010000002">
    <property type="protein sequence ID" value="MET3682516.1"/>
    <property type="molecule type" value="Genomic_DNA"/>
</dbReference>
<feature type="transmembrane region" description="Helical" evidence="6">
    <location>
        <begin position="41"/>
        <end position="65"/>
    </location>
</feature>
<accession>A0ABV2KSF1</accession>
<feature type="region of interest" description="Disordered" evidence="5">
    <location>
        <begin position="71"/>
        <end position="118"/>
    </location>
</feature>
<reference evidence="8 9" key="1">
    <citation type="submission" date="2024-06" db="EMBL/GenBank/DDBJ databases">
        <title>Genomic Encyclopedia of Type Strains, Phase IV (KMG-IV): sequencing the most valuable type-strain genomes for metagenomic binning, comparative biology and taxonomic classification.</title>
        <authorList>
            <person name="Goeker M."/>
        </authorList>
    </citation>
    <scope>NUCLEOTIDE SEQUENCE [LARGE SCALE GENOMIC DNA]</scope>
    <source>
        <strain evidence="8 9">DSM 23520</strain>
    </source>
</reference>
<dbReference type="InterPro" id="IPR010445">
    <property type="entry name" value="LapA_dom"/>
</dbReference>
<evidence type="ECO:0000256" key="4">
    <source>
        <dbReference type="ARBA" id="ARBA00023136"/>
    </source>
</evidence>
<sequence length="118" mass="13134">MKQQTLIILTILFTIIIAIFAIINVESVPVDFLFAQTDAPLILVILLSVLLGALVAAGASFTKIYQLQKQLKREQTKNVSETETISTEHEEKNNSEQQDQTITGQDGDTDEQKNNQDT</sequence>
<dbReference type="PANTHER" id="PTHR41335">
    <property type="entry name" value="MEMBRANE PROTEIN-RELATED"/>
    <property type="match status" value="1"/>
</dbReference>
<keyword evidence="3 6" id="KW-1133">Transmembrane helix</keyword>
<feature type="compositionally biased region" description="Low complexity" evidence="5">
    <location>
        <begin position="96"/>
        <end position="106"/>
    </location>
</feature>
<keyword evidence="1" id="KW-1003">Cell membrane</keyword>
<feature type="domain" description="Lipopolysaccharide assembly protein A" evidence="7">
    <location>
        <begin position="24"/>
        <end position="78"/>
    </location>
</feature>
<keyword evidence="4 6" id="KW-0472">Membrane</keyword>
<gene>
    <name evidence="8" type="ORF">ABID56_000597</name>
</gene>
<evidence type="ECO:0000259" key="7">
    <source>
        <dbReference type="Pfam" id="PF06305"/>
    </source>
</evidence>
<organism evidence="8 9">
    <name type="scientific">Alkalibacillus flavidus</name>
    <dbReference type="NCBI Taxonomy" id="546021"/>
    <lineage>
        <taxon>Bacteria</taxon>
        <taxon>Bacillati</taxon>
        <taxon>Bacillota</taxon>
        <taxon>Bacilli</taxon>
        <taxon>Bacillales</taxon>
        <taxon>Bacillaceae</taxon>
        <taxon>Alkalibacillus</taxon>
    </lineage>
</organism>
<dbReference type="Pfam" id="PF06305">
    <property type="entry name" value="LapA_dom"/>
    <property type="match status" value="1"/>
</dbReference>
<dbReference type="RefSeq" id="WP_354219133.1">
    <property type="nucleotide sequence ID" value="NZ_JBEPMX010000002.1"/>
</dbReference>
<keyword evidence="9" id="KW-1185">Reference proteome</keyword>
<evidence type="ECO:0000256" key="1">
    <source>
        <dbReference type="ARBA" id="ARBA00022475"/>
    </source>
</evidence>
<evidence type="ECO:0000256" key="5">
    <source>
        <dbReference type="SAM" id="MobiDB-lite"/>
    </source>
</evidence>
<keyword evidence="2 6" id="KW-0812">Transmembrane</keyword>
<proteinExistence type="predicted"/>
<comment type="caution">
    <text evidence="8">The sequence shown here is derived from an EMBL/GenBank/DDBJ whole genome shotgun (WGS) entry which is preliminary data.</text>
</comment>
<protein>
    <submittedName>
        <fullName evidence="8">Integral membrane protein</fullName>
    </submittedName>
</protein>
<dbReference type="Proteomes" id="UP001549167">
    <property type="component" value="Unassembled WGS sequence"/>
</dbReference>
<evidence type="ECO:0000256" key="2">
    <source>
        <dbReference type="ARBA" id="ARBA00022692"/>
    </source>
</evidence>
<name>A0ABV2KSF1_9BACI</name>
<evidence type="ECO:0000313" key="8">
    <source>
        <dbReference type="EMBL" id="MET3682516.1"/>
    </source>
</evidence>
<dbReference type="PANTHER" id="PTHR41335:SF1">
    <property type="entry name" value="MEMBRANE PROTEIN"/>
    <property type="match status" value="1"/>
</dbReference>
<evidence type="ECO:0000256" key="6">
    <source>
        <dbReference type="SAM" id="Phobius"/>
    </source>
</evidence>
<evidence type="ECO:0000313" key="9">
    <source>
        <dbReference type="Proteomes" id="UP001549167"/>
    </source>
</evidence>
<evidence type="ECO:0000256" key="3">
    <source>
        <dbReference type="ARBA" id="ARBA00022989"/>
    </source>
</evidence>